<comment type="caution">
    <text evidence="1">The sequence shown here is derived from an EMBL/GenBank/DDBJ whole genome shotgun (WGS) entry which is preliminary data.</text>
</comment>
<dbReference type="EMBL" id="MU003503">
    <property type="protein sequence ID" value="KAF2471947.1"/>
    <property type="molecule type" value="Genomic_DNA"/>
</dbReference>
<gene>
    <name evidence="1" type="ORF">BDR25DRAFT_353718</name>
</gene>
<accession>A0ACB6QYS3</accession>
<keyword evidence="2" id="KW-1185">Reference proteome</keyword>
<reference evidence="1" key="1">
    <citation type="journal article" date="2020" name="Stud. Mycol.">
        <title>101 Dothideomycetes genomes: a test case for predicting lifestyles and emergence of pathogens.</title>
        <authorList>
            <person name="Haridas S."/>
            <person name="Albert R."/>
            <person name="Binder M."/>
            <person name="Bloem J."/>
            <person name="Labutti K."/>
            <person name="Salamov A."/>
            <person name="Andreopoulos B."/>
            <person name="Baker S."/>
            <person name="Barry K."/>
            <person name="Bills G."/>
            <person name="Bluhm B."/>
            <person name="Cannon C."/>
            <person name="Castanera R."/>
            <person name="Culley D."/>
            <person name="Daum C."/>
            <person name="Ezra D."/>
            <person name="Gonzalez J."/>
            <person name="Henrissat B."/>
            <person name="Kuo A."/>
            <person name="Liang C."/>
            <person name="Lipzen A."/>
            <person name="Lutzoni F."/>
            <person name="Magnuson J."/>
            <person name="Mondo S."/>
            <person name="Nolan M."/>
            <person name="Ohm R."/>
            <person name="Pangilinan J."/>
            <person name="Park H.-J."/>
            <person name="Ramirez L."/>
            <person name="Alfaro M."/>
            <person name="Sun H."/>
            <person name="Tritt A."/>
            <person name="Yoshinaga Y."/>
            <person name="Zwiers L.-H."/>
            <person name="Turgeon B."/>
            <person name="Goodwin S."/>
            <person name="Spatafora J."/>
            <person name="Crous P."/>
            <person name="Grigoriev I."/>
        </authorList>
    </citation>
    <scope>NUCLEOTIDE SEQUENCE</scope>
    <source>
        <strain evidence="1">ATCC 200398</strain>
    </source>
</reference>
<proteinExistence type="predicted"/>
<evidence type="ECO:0000313" key="1">
    <source>
        <dbReference type="EMBL" id="KAF2471947.1"/>
    </source>
</evidence>
<evidence type="ECO:0000313" key="2">
    <source>
        <dbReference type="Proteomes" id="UP000799755"/>
    </source>
</evidence>
<protein>
    <submittedName>
        <fullName evidence="1">Uncharacterized protein</fullName>
    </submittedName>
</protein>
<name>A0ACB6QYS3_9PLEO</name>
<sequence>MNRDMARGFINTLMVCGSRKGTAQDIWQINSALVVFRTSPKSGHSSLNAQLQVYRNAIGISVLYALLMWAKLHENSLQEAMNPIPSGNLSQSQSSENGQVSGVKRAQESAKDRTRPGPSIQLVTFNSSRKNVVLRPFGLEPNGVLVEKKFEDVKVITKGLKRSSQQAFGIRAYYFNSVQLPIGGAVAVKKGTDADKRAIVKAP</sequence>
<organism evidence="1 2">
    <name type="scientific">Lindgomyces ingoldianus</name>
    <dbReference type="NCBI Taxonomy" id="673940"/>
    <lineage>
        <taxon>Eukaryota</taxon>
        <taxon>Fungi</taxon>
        <taxon>Dikarya</taxon>
        <taxon>Ascomycota</taxon>
        <taxon>Pezizomycotina</taxon>
        <taxon>Dothideomycetes</taxon>
        <taxon>Pleosporomycetidae</taxon>
        <taxon>Pleosporales</taxon>
        <taxon>Lindgomycetaceae</taxon>
        <taxon>Lindgomyces</taxon>
    </lineage>
</organism>
<dbReference type="Proteomes" id="UP000799755">
    <property type="component" value="Unassembled WGS sequence"/>
</dbReference>